<dbReference type="InterPro" id="IPR032109">
    <property type="entry name" value="Big_3_5"/>
</dbReference>
<feature type="compositionally biased region" description="Low complexity" evidence="1">
    <location>
        <begin position="222"/>
        <end position="232"/>
    </location>
</feature>
<accession>A0ABQ6JH43</accession>
<keyword evidence="4" id="KW-1185">Reference proteome</keyword>
<organism evidence="3 4">
    <name type="scientific">Angustibacter aerolatus</name>
    <dbReference type="NCBI Taxonomy" id="1162965"/>
    <lineage>
        <taxon>Bacteria</taxon>
        <taxon>Bacillati</taxon>
        <taxon>Actinomycetota</taxon>
        <taxon>Actinomycetes</taxon>
        <taxon>Kineosporiales</taxon>
        <taxon>Kineosporiaceae</taxon>
    </lineage>
</organism>
<feature type="region of interest" description="Disordered" evidence="1">
    <location>
        <begin position="222"/>
        <end position="249"/>
    </location>
</feature>
<dbReference type="Gene3D" id="2.60.40.10">
    <property type="entry name" value="Immunoglobulins"/>
    <property type="match status" value="2"/>
</dbReference>
<feature type="compositionally biased region" description="Basic residues" evidence="1">
    <location>
        <begin position="233"/>
        <end position="249"/>
    </location>
</feature>
<gene>
    <name evidence="3" type="ORF">GCM10025868_19440</name>
</gene>
<dbReference type="InterPro" id="IPR013783">
    <property type="entry name" value="Ig-like_fold"/>
</dbReference>
<sequence length="249" mass="24576">MDLKATVSPSDTAGSVEFFDTVGGTPTSLGTSAVSAGVATKSVSPAAGDHSYSAKFTPADASVTGSTSSSLPFTIKAPATATTVSLSASNTNPDAGSPVDLTAATGPAGVAGSVEFIDSVSGSLGTVPAPNGSGQYVLSTSALASGSHSVTAKFTPASDTYAISNSAPVAINVKAAACPTGSVCTDDQAFQVTVDAGTIVIATPYTPANPFDLGSMKAVGGRQAAVGQQGLRLGHRPGQGRHRHRHPRR</sequence>
<dbReference type="Pfam" id="PF16640">
    <property type="entry name" value="Big_3_5"/>
    <property type="match status" value="2"/>
</dbReference>
<evidence type="ECO:0000313" key="4">
    <source>
        <dbReference type="Proteomes" id="UP001157017"/>
    </source>
</evidence>
<evidence type="ECO:0000256" key="1">
    <source>
        <dbReference type="SAM" id="MobiDB-lite"/>
    </source>
</evidence>
<comment type="caution">
    <text evidence="3">The sequence shown here is derived from an EMBL/GenBank/DDBJ whole genome shotgun (WGS) entry which is preliminary data.</text>
</comment>
<reference evidence="4" key="1">
    <citation type="journal article" date="2019" name="Int. J. Syst. Evol. Microbiol.">
        <title>The Global Catalogue of Microorganisms (GCM) 10K type strain sequencing project: providing services to taxonomists for standard genome sequencing and annotation.</title>
        <authorList>
            <consortium name="The Broad Institute Genomics Platform"/>
            <consortium name="The Broad Institute Genome Sequencing Center for Infectious Disease"/>
            <person name="Wu L."/>
            <person name="Ma J."/>
        </authorList>
    </citation>
    <scope>NUCLEOTIDE SEQUENCE [LARGE SCALE GENOMIC DNA]</scope>
    <source>
        <strain evidence="4">NBRC 108730</strain>
    </source>
</reference>
<protein>
    <recommendedName>
        <fullName evidence="2">Bacterial Ig-like domain-containing protein</fullName>
    </recommendedName>
</protein>
<feature type="domain" description="Bacterial Ig-like" evidence="2">
    <location>
        <begin position="86"/>
        <end position="173"/>
    </location>
</feature>
<dbReference type="Proteomes" id="UP001157017">
    <property type="component" value="Unassembled WGS sequence"/>
</dbReference>
<name>A0ABQ6JH43_9ACTN</name>
<evidence type="ECO:0000259" key="2">
    <source>
        <dbReference type="Pfam" id="PF16640"/>
    </source>
</evidence>
<proteinExistence type="predicted"/>
<dbReference type="EMBL" id="BSUZ01000001">
    <property type="protein sequence ID" value="GMA86694.1"/>
    <property type="molecule type" value="Genomic_DNA"/>
</dbReference>
<evidence type="ECO:0000313" key="3">
    <source>
        <dbReference type="EMBL" id="GMA86694.1"/>
    </source>
</evidence>
<feature type="domain" description="Bacterial Ig-like" evidence="2">
    <location>
        <begin position="2"/>
        <end position="75"/>
    </location>
</feature>